<comment type="caution">
    <text evidence="1">The sequence shown here is derived from an EMBL/GenBank/DDBJ whole genome shotgun (WGS) entry which is preliminary data.</text>
</comment>
<proteinExistence type="predicted"/>
<name>A0A8S0W2T5_CYCAE</name>
<accession>A0A8S0W2T5</accession>
<reference evidence="1 2" key="1">
    <citation type="submission" date="2020-01" db="EMBL/GenBank/DDBJ databases">
        <authorList>
            <person name="Gupta K D."/>
        </authorList>
    </citation>
    <scope>NUCLEOTIDE SEQUENCE [LARGE SCALE GENOMIC DNA]</scope>
</reference>
<evidence type="ECO:0000313" key="2">
    <source>
        <dbReference type="Proteomes" id="UP000467700"/>
    </source>
</evidence>
<dbReference type="Proteomes" id="UP000467700">
    <property type="component" value="Unassembled WGS sequence"/>
</dbReference>
<protein>
    <submittedName>
        <fullName evidence="1">Uncharacterized protein</fullName>
    </submittedName>
</protein>
<dbReference type="EMBL" id="CACVBS010000028">
    <property type="protein sequence ID" value="CAA7260144.1"/>
    <property type="molecule type" value="Genomic_DNA"/>
</dbReference>
<organism evidence="1 2">
    <name type="scientific">Cyclocybe aegerita</name>
    <name type="common">Black poplar mushroom</name>
    <name type="synonym">Agrocybe aegerita</name>
    <dbReference type="NCBI Taxonomy" id="1973307"/>
    <lineage>
        <taxon>Eukaryota</taxon>
        <taxon>Fungi</taxon>
        <taxon>Dikarya</taxon>
        <taxon>Basidiomycota</taxon>
        <taxon>Agaricomycotina</taxon>
        <taxon>Agaricomycetes</taxon>
        <taxon>Agaricomycetidae</taxon>
        <taxon>Agaricales</taxon>
        <taxon>Agaricineae</taxon>
        <taxon>Bolbitiaceae</taxon>
        <taxon>Cyclocybe</taxon>
    </lineage>
</organism>
<sequence length="100" mass="11385">MDSSFCQAGWNAELEDREVGVCWNVARRVWSWFSLCAYLGSGGSGLQRINATFNFKNRIKYNTQHIDINFKYLTFSFPPSKSSLFSLSFIFSSPKYAGST</sequence>
<evidence type="ECO:0000313" key="1">
    <source>
        <dbReference type="EMBL" id="CAA7260144.1"/>
    </source>
</evidence>
<keyword evidence="2" id="KW-1185">Reference proteome</keyword>
<gene>
    <name evidence="1" type="ORF">AAE3_LOCUS1898</name>
</gene>
<dbReference type="AlphaFoldDB" id="A0A8S0W2T5"/>